<name>A0A4Y7TM06_COPMI</name>
<dbReference type="AlphaFoldDB" id="A0A4Y7TM06"/>
<sequence length="127" mass="13430">MPTTSAPHGVLRLSYVAQVSPYSNSFIIVYIGARASQDDRLGTPSLSIVGEPPAQYVPRIKNSWANLSARCRTPLFLFLFSALGPTKGNGLSSPIRGSGNRHPIDAGKPSECPGDRVKSAGVSHLAV</sequence>
<evidence type="ECO:0000313" key="2">
    <source>
        <dbReference type="EMBL" id="TEB35237.1"/>
    </source>
</evidence>
<dbReference type="Proteomes" id="UP000298030">
    <property type="component" value="Unassembled WGS sequence"/>
</dbReference>
<protein>
    <submittedName>
        <fullName evidence="2">Uncharacterized protein</fullName>
    </submittedName>
</protein>
<organism evidence="2 3">
    <name type="scientific">Coprinellus micaceus</name>
    <name type="common">Glistening ink-cap mushroom</name>
    <name type="synonym">Coprinus micaceus</name>
    <dbReference type="NCBI Taxonomy" id="71717"/>
    <lineage>
        <taxon>Eukaryota</taxon>
        <taxon>Fungi</taxon>
        <taxon>Dikarya</taxon>
        <taxon>Basidiomycota</taxon>
        <taxon>Agaricomycotina</taxon>
        <taxon>Agaricomycetes</taxon>
        <taxon>Agaricomycetidae</taxon>
        <taxon>Agaricales</taxon>
        <taxon>Agaricineae</taxon>
        <taxon>Psathyrellaceae</taxon>
        <taxon>Coprinellus</taxon>
    </lineage>
</organism>
<evidence type="ECO:0000313" key="3">
    <source>
        <dbReference type="Proteomes" id="UP000298030"/>
    </source>
</evidence>
<reference evidence="2 3" key="1">
    <citation type="journal article" date="2019" name="Nat. Ecol. Evol.">
        <title>Megaphylogeny resolves global patterns of mushroom evolution.</title>
        <authorList>
            <person name="Varga T."/>
            <person name="Krizsan K."/>
            <person name="Foldi C."/>
            <person name="Dima B."/>
            <person name="Sanchez-Garcia M."/>
            <person name="Sanchez-Ramirez S."/>
            <person name="Szollosi G.J."/>
            <person name="Szarkandi J.G."/>
            <person name="Papp V."/>
            <person name="Albert L."/>
            <person name="Andreopoulos W."/>
            <person name="Angelini C."/>
            <person name="Antonin V."/>
            <person name="Barry K.W."/>
            <person name="Bougher N.L."/>
            <person name="Buchanan P."/>
            <person name="Buyck B."/>
            <person name="Bense V."/>
            <person name="Catcheside P."/>
            <person name="Chovatia M."/>
            <person name="Cooper J."/>
            <person name="Damon W."/>
            <person name="Desjardin D."/>
            <person name="Finy P."/>
            <person name="Geml J."/>
            <person name="Haridas S."/>
            <person name="Hughes K."/>
            <person name="Justo A."/>
            <person name="Karasinski D."/>
            <person name="Kautmanova I."/>
            <person name="Kiss B."/>
            <person name="Kocsube S."/>
            <person name="Kotiranta H."/>
            <person name="LaButti K.M."/>
            <person name="Lechner B.E."/>
            <person name="Liimatainen K."/>
            <person name="Lipzen A."/>
            <person name="Lukacs Z."/>
            <person name="Mihaltcheva S."/>
            <person name="Morgado L.N."/>
            <person name="Niskanen T."/>
            <person name="Noordeloos M.E."/>
            <person name="Ohm R.A."/>
            <person name="Ortiz-Santana B."/>
            <person name="Ovrebo C."/>
            <person name="Racz N."/>
            <person name="Riley R."/>
            <person name="Savchenko A."/>
            <person name="Shiryaev A."/>
            <person name="Soop K."/>
            <person name="Spirin V."/>
            <person name="Szebenyi C."/>
            <person name="Tomsovsky M."/>
            <person name="Tulloss R.E."/>
            <person name="Uehling J."/>
            <person name="Grigoriev I.V."/>
            <person name="Vagvolgyi C."/>
            <person name="Papp T."/>
            <person name="Martin F.M."/>
            <person name="Miettinen O."/>
            <person name="Hibbett D.S."/>
            <person name="Nagy L.G."/>
        </authorList>
    </citation>
    <scope>NUCLEOTIDE SEQUENCE [LARGE SCALE GENOMIC DNA]</scope>
    <source>
        <strain evidence="2 3">FP101781</strain>
    </source>
</reference>
<accession>A0A4Y7TM06</accession>
<gene>
    <name evidence="2" type="ORF">FA13DRAFT_1707343</name>
</gene>
<evidence type="ECO:0000256" key="1">
    <source>
        <dbReference type="SAM" id="MobiDB-lite"/>
    </source>
</evidence>
<proteinExistence type="predicted"/>
<keyword evidence="3" id="KW-1185">Reference proteome</keyword>
<dbReference type="EMBL" id="QPFP01000008">
    <property type="protein sequence ID" value="TEB35237.1"/>
    <property type="molecule type" value="Genomic_DNA"/>
</dbReference>
<comment type="caution">
    <text evidence="2">The sequence shown here is derived from an EMBL/GenBank/DDBJ whole genome shotgun (WGS) entry which is preliminary data.</text>
</comment>
<feature type="region of interest" description="Disordered" evidence="1">
    <location>
        <begin position="90"/>
        <end position="118"/>
    </location>
</feature>